<dbReference type="Proteomes" id="UP000199666">
    <property type="component" value="Unassembled WGS sequence"/>
</dbReference>
<name>A0A1I2UXR3_9SPHI</name>
<dbReference type="EMBL" id="FOPP01000002">
    <property type="protein sequence ID" value="SFG81802.1"/>
    <property type="molecule type" value="Genomic_DNA"/>
</dbReference>
<protein>
    <submittedName>
        <fullName evidence="2">Prolyl oligopeptidase family protein</fullName>
    </submittedName>
</protein>
<organism evidence="2 3">
    <name type="scientific">Pedobacter insulae</name>
    <dbReference type="NCBI Taxonomy" id="414048"/>
    <lineage>
        <taxon>Bacteria</taxon>
        <taxon>Pseudomonadati</taxon>
        <taxon>Bacteroidota</taxon>
        <taxon>Sphingobacteriia</taxon>
        <taxon>Sphingobacteriales</taxon>
        <taxon>Sphingobacteriaceae</taxon>
        <taxon>Pedobacter</taxon>
    </lineage>
</organism>
<dbReference type="STRING" id="414048.SAMN04489864_102398"/>
<dbReference type="Pfam" id="PF00326">
    <property type="entry name" value="Peptidase_S9"/>
    <property type="match status" value="1"/>
</dbReference>
<feature type="domain" description="Peptidase S9 prolyl oligopeptidase catalytic" evidence="1">
    <location>
        <begin position="90"/>
        <end position="213"/>
    </location>
</feature>
<evidence type="ECO:0000259" key="1">
    <source>
        <dbReference type="Pfam" id="PF00326"/>
    </source>
</evidence>
<dbReference type="InterPro" id="IPR001375">
    <property type="entry name" value="Peptidase_S9_cat"/>
</dbReference>
<dbReference type="Gene3D" id="3.40.50.1820">
    <property type="entry name" value="alpha/beta hydrolase"/>
    <property type="match status" value="1"/>
</dbReference>
<gene>
    <name evidence="2" type="ORF">SAMN04489864_102398</name>
</gene>
<evidence type="ECO:0000313" key="2">
    <source>
        <dbReference type="EMBL" id="SFG81802.1"/>
    </source>
</evidence>
<dbReference type="GO" id="GO:0006508">
    <property type="term" value="P:proteolysis"/>
    <property type="evidence" value="ECO:0007669"/>
    <property type="project" value="InterPro"/>
</dbReference>
<keyword evidence="3" id="KW-1185">Reference proteome</keyword>
<proteinExistence type="predicted"/>
<accession>A0A1I2UXR3</accession>
<evidence type="ECO:0000313" key="3">
    <source>
        <dbReference type="Proteomes" id="UP000199666"/>
    </source>
</evidence>
<dbReference type="SUPFAM" id="SSF53474">
    <property type="entry name" value="alpha/beta-Hydrolases"/>
    <property type="match status" value="1"/>
</dbReference>
<dbReference type="GO" id="GO:0008236">
    <property type="term" value="F:serine-type peptidase activity"/>
    <property type="evidence" value="ECO:0007669"/>
    <property type="project" value="InterPro"/>
</dbReference>
<reference evidence="2 3" key="1">
    <citation type="submission" date="2016-10" db="EMBL/GenBank/DDBJ databases">
        <authorList>
            <person name="de Groot N.N."/>
        </authorList>
    </citation>
    <scope>NUCLEOTIDE SEQUENCE [LARGE SCALE GENOMIC DNA]</scope>
    <source>
        <strain evidence="2 3">DSM 18684</strain>
    </source>
</reference>
<dbReference type="InterPro" id="IPR029058">
    <property type="entry name" value="AB_hydrolase_fold"/>
</dbReference>
<sequence>MAQPSISNEKTVKWHRFEKKEFKFNGHVAWMIAPEKPLPGKPWVWKAYFPDWHTQPDSILLERGFHVAYINANDLFGHAKALMIWDQFYEYLVAKNGLATKVALEGVSRGGLYVYGWAKRHPAKVSCIYAEAPVCDFNSWPGGKGLSKGSDADWKKLLDLYGLTEEEALRYTDQPKDNLDNLAALKVPILHIIGLDDKIVPIAENTLLLVQNYVLKGGPATIIPMTKGKQSLEGHHFPIEQPTLIADFIYRNSVPVVSKKL</sequence>
<dbReference type="AlphaFoldDB" id="A0A1I2UXR3"/>